<evidence type="ECO:0000256" key="1">
    <source>
        <dbReference type="ARBA" id="ARBA00005445"/>
    </source>
</evidence>
<gene>
    <name evidence="4" type="ORF">K505DRAFT_274263</name>
</gene>
<dbReference type="OrthoDB" id="10264374at2759"/>
<dbReference type="EMBL" id="MU001875">
    <property type="protein sequence ID" value="KAF2794939.1"/>
    <property type="molecule type" value="Genomic_DNA"/>
</dbReference>
<reference evidence="4" key="1">
    <citation type="journal article" date="2020" name="Stud. Mycol.">
        <title>101 Dothideomycetes genomes: a test case for predicting lifestyles and emergence of pathogens.</title>
        <authorList>
            <person name="Haridas S."/>
            <person name="Albert R."/>
            <person name="Binder M."/>
            <person name="Bloem J."/>
            <person name="Labutti K."/>
            <person name="Salamov A."/>
            <person name="Andreopoulos B."/>
            <person name="Baker S."/>
            <person name="Barry K."/>
            <person name="Bills G."/>
            <person name="Bluhm B."/>
            <person name="Cannon C."/>
            <person name="Castanera R."/>
            <person name="Culley D."/>
            <person name="Daum C."/>
            <person name="Ezra D."/>
            <person name="Gonzalez J."/>
            <person name="Henrissat B."/>
            <person name="Kuo A."/>
            <person name="Liang C."/>
            <person name="Lipzen A."/>
            <person name="Lutzoni F."/>
            <person name="Magnuson J."/>
            <person name="Mondo S."/>
            <person name="Nolan M."/>
            <person name="Ohm R."/>
            <person name="Pangilinan J."/>
            <person name="Park H.-J."/>
            <person name="Ramirez L."/>
            <person name="Alfaro M."/>
            <person name="Sun H."/>
            <person name="Tritt A."/>
            <person name="Yoshinaga Y."/>
            <person name="Zwiers L.-H."/>
            <person name="Turgeon B."/>
            <person name="Goodwin S."/>
            <person name="Spatafora J."/>
            <person name="Crous P."/>
            <person name="Grigoriev I."/>
        </authorList>
    </citation>
    <scope>NUCLEOTIDE SEQUENCE</scope>
    <source>
        <strain evidence="4">CBS 109.77</strain>
    </source>
</reference>
<name>A0A6A6XEK1_9PLEO</name>
<evidence type="ECO:0008006" key="6">
    <source>
        <dbReference type="Google" id="ProtNLM"/>
    </source>
</evidence>
<keyword evidence="2 3" id="KW-0732">Signal</keyword>
<evidence type="ECO:0000313" key="4">
    <source>
        <dbReference type="EMBL" id="KAF2794939.1"/>
    </source>
</evidence>
<comment type="similarity">
    <text evidence="1">Belongs to the ice-binding protein family.</text>
</comment>
<sequence length="225" mass="22832">MRVSTSHALLSLIFTVSANIVDLGSALTYGVLSGGAGITNVGNTVITGDIGTTATSASVTGFGPGKYTGSAHFSDNASLGAFTDAKNAYAQAVALPADYDYSTKNDFTGTTMYPGVYFVSTGISFTGSLTLDAKNDPKATFVFQMGSALLVNLGSQVVLTNGAKPSNVFWQVGSSATIAVGVEFQGNVLAYSGIAVKTGASVKGGLYALNESITLEENAVSAQTS</sequence>
<organism evidence="4 5">
    <name type="scientific">Melanomma pulvis-pyrius CBS 109.77</name>
    <dbReference type="NCBI Taxonomy" id="1314802"/>
    <lineage>
        <taxon>Eukaryota</taxon>
        <taxon>Fungi</taxon>
        <taxon>Dikarya</taxon>
        <taxon>Ascomycota</taxon>
        <taxon>Pezizomycotina</taxon>
        <taxon>Dothideomycetes</taxon>
        <taxon>Pleosporomycetidae</taxon>
        <taxon>Pleosporales</taxon>
        <taxon>Melanommataceae</taxon>
        <taxon>Melanomma</taxon>
    </lineage>
</organism>
<feature type="chain" id="PRO_5025598844" description="Antifreeze protein" evidence="3">
    <location>
        <begin position="19"/>
        <end position="225"/>
    </location>
</feature>
<keyword evidence="5" id="KW-1185">Reference proteome</keyword>
<evidence type="ECO:0000313" key="5">
    <source>
        <dbReference type="Proteomes" id="UP000799757"/>
    </source>
</evidence>
<dbReference type="Pfam" id="PF11999">
    <property type="entry name" value="Ice_binding"/>
    <property type="match status" value="1"/>
</dbReference>
<feature type="signal peptide" evidence="3">
    <location>
        <begin position="1"/>
        <end position="18"/>
    </location>
</feature>
<accession>A0A6A6XEK1</accession>
<proteinExistence type="inferred from homology"/>
<dbReference type="InterPro" id="IPR021884">
    <property type="entry name" value="Ice-bd_prot"/>
</dbReference>
<evidence type="ECO:0000256" key="3">
    <source>
        <dbReference type="SAM" id="SignalP"/>
    </source>
</evidence>
<evidence type="ECO:0000256" key="2">
    <source>
        <dbReference type="ARBA" id="ARBA00022729"/>
    </source>
</evidence>
<dbReference type="Proteomes" id="UP000799757">
    <property type="component" value="Unassembled WGS sequence"/>
</dbReference>
<dbReference type="AlphaFoldDB" id="A0A6A6XEK1"/>
<protein>
    <recommendedName>
        <fullName evidence="6">Antifreeze protein</fullName>
    </recommendedName>
</protein>